<dbReference type="SUPFAM" id="SSF52047">
    <property type="entry name" value="RNI-like"/>
    <property type="match status" value="1"/>
</dbReference>
<dbReference type="InterPro" id="IPR001810">
    <property type="entry name" value="F-box_dom"/>
</dbReference>
<dbReference type="eggNOG" id="ENOG502R3XN">
    <property type="taxonomic scope" value="Eukaryota"/>
</dbReference>
<dbReference type="AlphaFoldDB" id="A0A0D9YBA0"/>
<feature type="region of interest" description="Disordered" evidence="1">
    <location>
        <begin position="11"/>
        <end position="48"/>
    </location>
</feature>
<evidence type="ECO:0000313" key="4">
    <source>
        <dbReference type="EnsemblPlants" id="OGLUM01G25230.1"/>
    </source>
</evidence>
<dbReference type="InterPro" id="IPR055302">
    <property type="entry name" value="F-box_dom-containing"/>
</dbReference>
<reference evidence="4" key="3">
    <citation type="submission" date="2018-05" db="EMBL/GenBank/DDBJ databases">
        <title>OgluRS3 (Oryza glumaepatula Reference Sequence Version 3).</title>
        <authorList>
            <person name="Zhang J."/>
            <person name="Kudrna D."/>
            <person name="Lee S."/>
            <person name="Talag J."/>
            <person name="Welchert J."/>
            <person name="Wing R.A."/>
        </authorList>
    </citation>
    <scope>NUCLEOTIDE SEQUENCE [LARGE SCALE GENOMIC DNA]</scope>
</reference>
<evidence type="ECO:0000259" key="3">
    <source>
        <dbReference type="Pfam" id="PF24758"/>
    </source>
</evidence>
<dbReference type="PANTHER" id="PTHR32141">
    <property type="match status" value="1"/>
</dbReference>
<evidence type="ECO:0000313" key="5">
    <source>
        <dbReference type="Proteomes" id="UP000026961"/>
    </source>
</evidence>
<dbReference type="SUPFAM" id="SSF81383">
    <property type="entry name" value="F-box domain"/>
    <property type="match status" value="1"/>
</dbReference>
<evidence type="ECO:0000259" key="2">
    <source>
        <dbReference type="Pfam" id="PF00646"/>
    </source>
</evidence>
<dbReference type="HOGENOM" id="CLU_023151_4_2_1"/>
<dbReference type="InterPro" id="IPR055411">
    <property type="entry name" value="LRR_FXL15/At3g58940/PEG3-like"/>
</dbReference>
<reference evidence="4" key="1">
    <citation type="submission" date="2013-08" db="EMBL/GenBank/DDBJ databases">
        <title>Oryza genome evolution.</title>
        <authorList>
            <person name="Wing R.A."/>
            <person name="Panaud O."/>
            <person name="Oliveira A.C."/>
        </authorList>
    </citation>
    <scope>NUCLEOTIDE SEQUENCE</scope>
</reference>
<organism evidence="4">
    <name type="scientific">Oryza glumipatula</name>
    <dbReference type="NCBI Taxonomy" id="40148"/>
    <lineage>
        <taxon>Eukaryota</taxon>
        <taxon>Viridiplantae</taxon>
        <taxon>Streptophyta</taxon>
        <taxon>Embryophyta</taxon>
        <taxon>Tracheophyta</taxon>
        <taxon>Spermatophyta</taxon>
        <taxon>Magnoliopsida</taxon>
        <taxon>Liliopsida</taxon>
        <taxon>Poales</taxon>
        <taxon>Poaceae</taxon>
        <taxon>BOP clade</taxon>
        <taxon>Oryzoideae</taxon>
        <taxon>Oryzeae</taxon>
        <taxon>Oryzinae</taxon>
        <taxon>Oryza</taxon>
    </lineage>
</organism>
<dbReference type="Gramene" id="OGLUM01G25230.1">
    <property type="protein sequence ID" value="OGLUM01G25230.1"/>
    <property type="gene ID" value="OGLUM01G25230"/>
</dbReference>
<accession>A0A0D9YBA0</accession>
<reference evidence="4" key="2">
    <citation type="submission" date="2015-04" db="UniProtKB">
        <authorList>
            <consortium name="EnsemblPlants"/>
        </authorList>
    </citation>
    <scope>IDENTIFICATION</scope>
</reference>
<proteinExistence type="predicted"/>
<dbReference type="STRING" id="40148.A0A0D9YBA0"/>
<feature type="domain" description="F-box" evidence="2">
    <location>
        <begin position="51"/>
        <end position="90"/>
    </location>
</feature>
<evidence type="ECO:0008006" key="6">
    <source>
        <dbReference type="Google" id="ProtNLM"/>
    </source>
</evidence>
<dbReference type="EnsemblPlants" id="OGLUM01G25230.1">
    <property type="protein sequence ID" value="OGLUM01G25230.1"/>
    <property type="gene ID" value="OGLUM01G25230"/>
</dbReference>
<dbReference type="Pfam" id="PF00646">
    <property type="entry name" value="F-box"/>
    <property type="match status" value="1"/>
</dbReference>
<feature type="domain" description="F-box/LRR-repeat protein 15/At3g58940/PEG3-like LRR" evidence="3">
    <location>
        <begin position="156"/>
        <end position="381"/>
    </location>
</feature>
<name>A0A0D9YBA0_9ORYZ</name>
<dbReference type="PANTHER" id="PTHR32141:SF83">
    <property type="entry name" value="OS01G0596700 PROTEIN"/>
    <property type="match status" value="1"/>
</dbReference>
<dbReference type="InterPro" id="IPR036047">
    <property type="entry name" value="F-box-like_dom_sf"/>
</dbReference>
<keyword evidence="5" id="KW-1185">Reference proteome</keyword>
<sequence length="518" mass="56960">MDHNQRLREILAYLPPPPASSNTSAGPPDGAGAGAVLTPSSSSRARDGDRISQLPAELLQDVVSRLPAADGARTTALSRPWARIWGSVPLVLDDALFVIPTTPQAGAGAVTGRISSRSHHAAVVVDKVSRAIDSHPGPFRSVRLTSTNFHRHDRLGHWIRAMGRKGGVEDLVLVHPGGVARAVTLPPEVLTCTSMVRLAVARCGLPPYADVDLPRLRELVLCEGHFRAANELGRMLAGCPKLESLTLINPNDMPYSAMEVVSSTMKILVLCIFHTKVLDLLDAPSLERLIIWRPMLVMSPYTFMIKITRAPILRAIGYLDTILHVVQIGGTIIEAGTKISPSLTIPSVETLAIKLSFGSKEQENRLLSFLKIFPNVKTLYVMSHPPCTSSCVFHDERDVDFWMKNLGSILCVRSQLTKFTFYNLHGVVLGDLPFIRAVMGTARLLKEMRLFPCDKIFFNRLHDIPAEKETILRSYLSESEVGWASDAAKLEVLPYDSVKLKFKIVSDPARDDPFDYVG</sequence>
<dbReference type="Pfam" id="PF24758">
    <property type="entry name" value="LRR_At5g56370"/>
    <property type="match status" value="1"/>
</dbReference>
<dbReference type="Proteomes" id="UP000026961">
    <property type="component" value="Chromosome 1"/>
</dbReference>
<evidence type="ECO:0000256" key="1">
    <source>
        <dbReference type="SAM" id="MobiDB-lite"/>
    </source>
</evidence>
<protein>
    <recommendedName>
        <fullName evidence="6">F-box domain-containing protein</fullName>
    </recommendedName>
</protein>